<feature type="transmembrane region" description="Helical" evidence="2">
    <location>
        <begin position="16"/>
        <end position="38"/>
    </location>
</feature>
<gene>
    <name evidence="3" type="ORF">LY90DRAFT_663023</name>
</gene>
<dbReference type="Proteomes" id="UP000193920">
    <property type="component" value="Unassembled WGS sequence"/>
</dbReference>
<keyword evidence="2" id="KW-0812">Transmembrane</keyword>
<keyword evidence="4" id="KW-1185">Reference proteome</keyword>
<organism evidence="3 4">
    <name type="scientific">Neocallimastix californiae</name>
    <dbReference type="NCBI Taxonomy" id="1754190"/>
    <lineage>
        <taxon>Eukaryota</taxon>
        <taxon>Fungi</taxon>
        <taxon>Fungi incertae sedis</taxon>
        <taxon>Chytridiomycota</taxon>
        <taxon>Chytridiomycota incertae sedis</taxon>
        <taxon>Neocallimastigomycetes</taxon>
        <taxon>Neocallimastigales</taxon>
        <taxon>Neocallimastigaceae</taxon>
        <taxon>Neocallimastix</taxon>
    </lineage>
</organism>
<evidence type="ECO:0000313" key="3">
    <source>
        <dbReference type="EMBL" id="ORY87306.1"/>
    </source>
</evidence>
<accession>A0A1Y2FVU1</accession>
<keyword evidence="2" id="KW-1133">Transmembrane helix</keyword>
<comment type="caution">
    <text evidence="3">The sequence shown here is derived from an EMBL/GenBank/DDBJ whole genome shotgun (WGS) entry which is preliminary data.</text>
</comment>
<dbReference type="EMBL" id="MCOG01000001">
    <property type="protein sequence ID" value="ORY87306.1"/>
    <property type="molecule type" value="Genomic_DNA"/>
</dbReference>
<feature type="compositionally biased region" description="Low complexity" evidence="1">
    <location>
        <begin position="349"/>
        <end position="367"/>
    </location>
</feature>
<dbReference type="AlphaFoldDB" id="A0A1Y2FVU1"/>
<keyword evidence="2" id="KW-0472">Membrane</keyword>
<reference evidence="3 4" key="1">
    <citation type="submission" date="2016-08" db="EMBL/GenBank/DDBJ databases">
        <title>A Parts List for Fungal Cellulosomes Revealed by Comparative Genomics.</title>
        <authorList>
            <consortium name="DOE Joint Genome Institute"/>
            <person name="Haitjema C.H."/>
            <person name="Gilmore S.P."/>
            <person name="Henske J.K."/>
            <person name="Solomon K.V."/>
            <person name="De Groot R."/>
            <person name="Kuo A."/>
            <person name="Mondo S.J."/>
            <person name="Salamov A.A."/>
            <person name="Labutti K."/>
            <person name="Zhao Z."/>
            <person name="Chiniquy J."/>
            <person name="Barry K."/>
            <person name="Brewer H.M."/>
            <person name="Purvine S.O."/>
            <person name="Wright A.T."/>
            <person name="Boxma B."/>
            <person name="Van Alen T."/>
            <person name="Hackstein J.H."/>
            <person name="Baker S.E."/>
            <person name="Grigoriev I.V."/>
            <person name="O'Malley M.A."/>
        </authorList>
    </citation>
    <scope>NUCLEOTIDE SEQUENCE [LARGE SCALE GENOMIC DNA]</scope>
    <source>
        <strain evidence="3 4">G1</strain>
    </source>
</reference>
<evidence type="ECO:0000256" key="1">
    <source>
        <dbReference type="SAM" id="MobiDB-lite"/>
    </source>
</evidence>
<dbReference type="OrthoDB" id="2147839at2759"/>
<name>A0A1Y2FVU1_9FUNG</name>
<sequence>MIPNNSTYEAGFKTQFFTIVLMSSILIFGAWTLTNFIINISKNEENQKKINKLYQKGLDYLNYLFEDLKYIENAIKFFQKNFRHKQVYESVARENGLLPPYIEEKPKTIYCAEYYQKVIEKQKSAKELYSDVTIYLTLSNGMTLNYIPKYPWYWDGVELFTGIQPNSKKIYNPEYLSPDYVPMFNIFDDNNNNNNFFLGYKTQDVKAEQEAIEHNINNTNSSSEDEKKLSTLLLTKNNSLNTNTSSFSPVLLTINENNCEETKNQETIHVEIDTNHNIDIPVEKENKDLFVSVPSEYSIENFKENESKNNLKLSNSPSQIQANNETKIKHYIRPTKSTTNLNKEKMSSIKENSSSSPLRKSKSLPSLKNKDKDQQKQKYIKKLKHKKQPKIIYPSIPVNPDLSFVPLYKKNFNDSKLISKVKHSDMENTYKRLNCNKNL</sequence>
<feature type="region of interest" description="Disordered" evidence="1">
    <location>
        <begin position="347"/>
        <end position="384"/>
    </location>
</feature>
<protein>
    <submittedName>
        <fullName evidence="3">Uncharacterized protein</fullName>
    </submittedName>
</protein>
<proteinExistence type="predicted"/>
<evidence type="ECO:0000256" key="2">
    <source>
        <dbReference type="SAM" id="Phobius"/>
    </source>
</evidence>
<evidence type="ECO:0000313" key="4">
    <source>
        <dbReference type="Proteomes" id="UP000193920"/>
    </source>
</evidence>